<sequence length="77" mass="8595">MLDELPWVRYGDAVGWLLSDVFDMKMRRGDYTRHPSGAPSSLTELDERAPLIARAICKQLQQAAQGVTNTSPPHISK</sequence>
<dbReference type="EMBL" id="ASRX01000061">
    <property type="protein sequence ID" value="EYF02368.1"/>
    <property type="molecule type" value="Genomic_DNA"/>
</dbReference>
<evidence type="ECO:0000313" key="2">
    <source>
        <dbReference type="Proteomes" id="UP000019678"/>
    </source>
</evidence>
<evidence type="ECO:0000313" key="1">
    <source>
        <dbReference type="EMBL" id="EYF02368.1"/>
    </source>
</evidence>
<name>A0A017SZG8_9BACT</name>
<comment type="caution">
    <text evidence="1">The sequence shown here is derived from an EMBL/GenBank/DDBJ whole genome shotgun (WGS) entry which is preliminary data.</text>
</comment>
<reference evidence="1 2" key="1">
    <citation type="submission" date="2013-05" db="EMBL/GenBank/DDBJ databases">
        <title>Genome assembly of Chondromyces apiculatus DSM 436.</title>
        <authorList>
            <person name="Sharma G."/>
            <person name="Khatri I."/>
            <person name="Kaur C."/>
            <person name="Mayilraj S."/>
            <person name="Subramanian S."/>
        </authorList>
    </citation>
    <scope>NUCLEOTIDE SEQUENCE [LARGE SCALE GENOMIC DNA]</scope>
    <source>
        <strain evidence="1 2">DSM 436</strain>
    </source>
</reference>
<keyword evidence="2" id="KW-1185">Reference proteome</keyword>
<accession>A0A017SZG8</accession>
<protein>
    <submittedName>
        <fullName evidence="1">Uncharacterized protein</fullName>
    </submittedName>
</protein>
<gene>
    <name evidence="1" type="ORF">CAP_7139</name>
</gene>
<proteinExistence type="predicted"/>
<organism evidence="1 2">
    <name type="scientific">Chondromyces apiculatus DSM 436</name>
    <dbReference type="NCBI Taxonomy" id="1192034"/>
    <lineage>
        <taxon>Bacteria</taxon>
        <taxon>Pseudomonadati</taxon>
        <taxon>Myxococcota</taxon>
        <taxon>Polyangia</taxon>
        <taxon>Polyangiales</taxon>
        <taxon>Polyangiaceae</taxon>
        <taxon>Chondromyces</taxon>
    </lineage>
</organism>
<dbReference type="RefSeq" id="WP_044247573.1">
    <property type="nucleotide sequence ID" value="NZ_ASRX01000061.1"/>
</dbReference>
<dbReference type="STRING" id="1192034.CAP_7139"/>
<dbReference type="AlphaFoldDB" id="A0A017SZG8"/>
<dbReference type="Proteomes" id="UP000019678">
    <property type="component" value="Unassembled WGS sequence"/>
</dbReference>